<name>A0ACC5QX58_9HYPH</name>
<organism evidence="1 2">
    <name type="scientific">Taklimakanibacter albus</name>
    <dbReference type="NCBI Taxonomy" id="2800327"/>
    <lineage>
        <taxon>Bacteria</taxon>
        <taxon>Pseudomonadati</taxon>
        <taxon>Pseudomonadota</taxon>
        <taxon>Alphaproteobacteria</taxon>
        <taxon>Hyphomicrobiales</taxon>
        <taxon>Aestuariivirgaceae</taxon>
        <taxon>Taklimakanibacter</taxon>
    </lineage>
</organism>
<keyword evidence="2" id="KW-1185">Reference proteome</keyword>
<dbReference type="EMBL" id="JAENHL010000003">
    <property type="protein sequence ID" value="MBK1864945.1"/>
    <property type="molecule type" value="Genomic_DNA"/>
</dbReference>
<evidence type="ECO:0000313" key="1">
    <source>
        <dbReference type="EMBL" id="MBK1864945.1"/>
    </source>
</evidence>
<sequence length="173" mass="19129">MNLKKCEQLALFEDEGGGGEWLCKGIKDFDVRVWEGDLRSFVGFGRQAPAQCAAMQTFGAFNSLGPRVEWRLKDGKPFATILRWFTEQSADEGAPVKQNWLVVTKLDGKTACHIAYVDTKYTEANEVARQRADERAAAFDCAKDMPEIFSARGGSATDYASGMPCPGGPYREE</sequence>
<dbReference type="Proteomes" id="UP000616151">
    <property type="component" value="Unassembled WGS sequence"/>
</dbReference>
<gene>
    <name evidence="1" type="ORF">JHL16_01140</name>
</gene>
<proteinExistence type="predicted"/>
<protein>
    <submittedName>
        <fullName evidence="1">Uncharacterized protein</fullName>
    </submittedName>
</protein>
<evidence type="ECO:0000313" key="2">
    <source>
        <dbReference type="Proteomes" id="UP000616151"/>
    </source>
</evidence>
<comment type="caution">
    <text evidence="1">The sequence shown here is derived from an EMBL/GenBank/DDBJ whole genome shotgun (WGS) entry which is preliminary data.</text>
</comment>
<accession>A0ACC5QX58</accession>
<reference evidence="1" key="1">
    <citation type="submission" date="2021-01" db="EMBL/GenBank/DDBJ databases">
        <authorList>
            <person name="Sun Q."/>
        </authorList>
    </citation>
    <scope>NUCLEOTIDE SEQUENCE</scope>
    <source>
        <strain evidence="1">YIM B02566</strain>
    </source>
</reference>